<sequence length="256" mass="28278">MGDTIDDQDSLPALLNRTKAVLFDFDGPLCSLFRGLPTKDVADEIKETARGHRGWNPLAAEVERCSDSHDILRHLRDMYEAAPVRPSPLPLKLAEDIVTRAEDKAVETAEPAQDIVTLVELLSGLRMRLAVVSNNAEKPIRKFLDRSDIRLGSTFHGVFGRDPHDARRMKPDPRCVERAIQELSLDASHCLLVGDKLSDFKAARSAGTCFLGYTRKPSRAADMKESGAEAVVSSHQPVIEAARLLRAARPAIRPVR</sequence>
<evidence type="ECO:0000313" key="1">
    <source>
        <dbReference type="EMBL" id="GAA4044799.1"/>
    </source>
</evidence>
<keyword evidence="1" id="KW-0378">Hydrolase</keyword>
<dbReference type="PANTHER" id="PTHR43434:SF1">
    <property type="entry name" value="PHOSPHOGLYCOLATE PHOSPHATASE"/>
    <property type="match status" value="1"/>
</dbReference>
<dbReference type="InterPro" id="IPR006439">
    <property type="entry name" value="HAD-SF_hydro_IA"/>
</dbReference>
<dbReference type="SFLD" id="SFLDG01129">
    <property type="entry name" value="C1.5:_HAD__Beta-PGM__Phosphata"/>
    <property type="match status" value="1"/>
</dbReference>
<evidence type="ECO:0000313" key="2">
    <source>
        <dbReference type="Proteomes" id="UP001499984"/>
    </source>
</evidence>
<dbReference type="Proteomes" id="UP001499984">
    <property type="component" value="Unassembled WGS sequence"/>
</dbReference>
<dbReference type="SFLD" id="SFLDS00003">
    <property type="entry name" value="Haloacid_Dehalogenase"/>
    <property type="match status" value="1"/>
</dbReference>
<dbReference type="InterPro" id="IPR023214">
    <property type="entry name" value="HAD_sf"/>
</dbReference>
<protein>
    <submittedName>
        <fullName evidence="1">HAD family hydrolase</fullName>
    </submittedName>
</protein>
<dbReference type="NCBIfam" id="TIGR01549">
    <property type="entry name" value="HAD-SF-IA-v1"/>
    <property type="match status" value="1"/>
</dbReference>
<keyword evidence="2" id="KW-1185">Reference proteome</keyword>
<name>A0ABP7UJ61_9ACTN</name>
<dbReference type="EMBL" id="BAAAZY010000005">
    <property type="protein sequence ID" value="GAA4044799.1"/>
    <property type="molecule type" value="Genomic_DNA"/>
</dbReference>
<dbReference type="InterPro" id="IPR050155">
    <property type="entry name" value="HAD-like_hydrolase_sf"/>
</dbReference>
<dbReference type="RefSeq" id="WP_345009462.1">
    <property type="nucleotide sequence ID" value="NZ_BAAAZY010000005.1"/>
</dbReference>
<proteinExistence type="predicted"/>
<comment type="caution">
    <text evidence="1">The sequence shown here is derived from an EMBL/GenBank/DDBJ whole genome shotgun (WGS) entry which is preliminary data.</text>
</comment>
<dbReference type="GO" id="GO:0016787">
    <property type="term" value="F:hydrolase activity"/>
    <property type="evidence" value="ECO:0007669"/>
    <property type="project" value="UniProtKB-KW"/>
</dbReference>
<reference evidence="2" key="1">
    <citation type="journal article" date="2019" name="Int. J. Syst. Evol. Microbiol.">
        <title>The Global Catalogue of Microorganisms (GCM) 10K type strain sequencing project: providing services to taxonomists for standard genome sequencing and annotation.</title>
        <authorList>
            <consortium name="The Broad Institute Genomics Platform"/>
            <consortium name="The Broad Institute Genome Sequencing Center for Infectious Disease"/>
            <person name="Wu L."/>
            <person name="Ma J."/>
        </authorList>
    </citation>
    <scope>NUCLEOTIDE SEQUENCE [LARGE SCALE GENOMIC DNA]</scope>
    <source>
        <strain evidence="2">JCM 16925</strain>
    </source>
</reference>
<organism evidence="1 2">
    <name type="scientific">Streptomyces shaanxiensis</name>
    <dbReference type="NCBI Taxonomy" id="653357"/>
    <lineage>
        <taxon>Bacteria</taxon>
        <taxon>Bacillati</taxon>
        <taxon>Actinomycetota</taxon>
        <taxon>Actinomycetes</taxon>
        <taxon>Kitasatosporales</taxon>
        <taxon>Streptomycetaceae</taxon>
        <taxon>Streptomyces</taxon>
    </lineage>
</organism>
<dbReference type="CDD" id="cd01427">
    <property type="entry name" value="HAD_like"/>
    <property type="match status" value="1"/>
</dbReference>
<accession>A0ABP7UJ61</accession>
<dbReference type="SUPFAM" id="SSF56784">
    <property type="entry name" value="HAD-like"/>
    <property type="match status" value="1"/>
</dbReference>
<dbReference type="PANTHER" id="PTHR43434">
    <property type="entry name" value="PHOSPHOGLYCOLATE PHOSPHATASE"/>
    <property type="match status" value="1"/>
</dbReference>
<dbReference type="InterPro" id="IPR036412">
    <property type="entry name" value="HAD-like_sf"/>
</dbReference>
<gene>
    <name evidence="1" type="ORF">GCM10022233_12840</name>
</gene>
<dbReference type="Pfam" id="PF00702">
    <property type="entry name" value="Hydrolase"/>
    <property type="match status" value="1"/>
</dbReference>
<dbReference type="Gene3D" id="3.40.50.1000">
    <property type="entry name" value="HAD superfamily/HAD-like"/>
    <property type="match status" value="1"/>
</dbReference>